<evidence type="ECO:0000256" key="1">
    <source>
        <dbReference type="SAM" id="Coils"/>
    </source>
</evidence>
<comment type="caution">
    <text evidence="3">The sequence shown here is derived from an EMBL/GenBank/DDBJ whole genome shotgun (WGS) entry which is preliminary data.</text>
</comment>
<dbReference type="KEGG" id="qsa:O6P43_010204"/>
<dbReference type="EMBL" id="JARAOO010000004">
    <property type="protein sequence ID" value="KAJ7972294.1"/>
    <property type="molecule type" value="Genomic_DNA"/>
</dbReference>
<feature type="coiled-coil region" evidence="1">
    <location>
        <begin position="337"/>
        <end position="392"/>
    </location>
</feature>
<accession>A0AAD7VE50</accession>
<proteinExistence type="predicted"/>
<keyword evidence="4" id="KW-1185">Reference proteome</keyword>
<feature type="compositionally biased region" description="Polar residues" evidence="2">
    <location>
        <begin position="1"/>
        <end position="10"/>
    </location>
</feature>
<gene>
    <name evidence="3" type="ORF">O6P43_010204</name>
</gene>
<evidence type="ECO:0000313" key="3">
    <source>
        <dbReference type="EMBL" id="KAJ7972294.1"/>
    </source>
</evidence>
<feature type="region of interest" description="Disordered" evidence="2">
    <location>
        <begin position="1"/>
        <end position="68"/>
    </location>
</feature>
<evidence type="ECO:0000256" key="2">
    <source>
        <dbReference type="SAM" id="MobiDB-lite"/>
    </source>
</evidence>
<reference evidence="3" key="1">
    <citation type="journal article" date="2023" name="Science">
        <title>Elucidation of the pathway for biosynthesis of saponin adjuvants from the soapbark tree.</title>
        <authorList>
            <person name="Reed J."/>
            <person name="Orme A."/>
            <person name="El-Demerdash A."/>
            <person name="Owen C."/>
            <person name="Martin L.B.B."/>
            <person name="Misra R.C."/>
            <person name="Kikuchi S."/>
            <person name="Rejzek M."/>
            <person name="Martin A.C."/>
            <person name="Harkess A."/>
            <person name="Leebens-Mack J."/>
            <person name="Louveau T."/>
            <person name="Stephenson M.J."/>
            <person name="Osbourn A."/>
        </authorList>
    </citation>
    <scope>NUCLEOTIDE SEQUENCE</scope>
    <source>
        <strain evidence="3">S10</strain>
    </source>
</reference>
<keyword evidence="1" id="KW-0175">Coiled coil</keyword>
<dbReference type="Proteomes" id="UP001163823">
    <property type="component" value="Chromosome 4"/>
</dbReference>
<sequence>MSSEGDSSSAPPFDTSDGYRTDGTIVPMGEEPKYRPRKGKVLPPSIAYHSSTSSSSKNTEYGSFEDEDEDTAMARFLPEQDGDEEYDDDVAIFWPQTNITTVNTIENIISDQKLEIARKRYFEPVRAKIYKVDPYRDRLNHSRQEHFLLLLGIPESRGSLSFPPFYCQNMGLTQEQEAAKVRAATRRRPREDATSSQIRSLAKEGKGRALLEGANRHRRLFANQGSGAHFLGRPGGCLYQQYPLCGLCHSEREHLAHGRNSDRRSSARESIYYRAVCRCAVPPIPGLLVHKLLGTIQENENLKAWLIQAKKVEAEERATSEHFESLQAKVLCLGAKVEGWLEKCREHNEDANRLREEVEWYWVFESEAVRLRGEKDEEIVRLRAELEVSKEEAWTVVENFKNFDDYRKMIYDHGSRLYANGWVGCLVWLKERNPSLDISEVKWLGEEEAKEEERLAKMLAEAKADKGRWI</sequence>
<feature type="region of interest" description="Disordered" evidence="2">
    <location>
        <begin position="182"/>
        <end position="201"/>
    </location>
</feature>
<dbReference type="AlphaFoldDB" id="A0AAD7VE50"/>
<name>A0AAD7VE50_QUISA</name>
<organism evidence="3 4">
    <name type="scientific">Quillaja saponaria</name>
    <name type="common">Soap bark tree</name>
    <dbReference type="NCBI Taxonomy" id="32244"/>
    <lineage>
        <taxon>Eukaryota</taxon>
        <taxon>Viridiplantae</taxon>
        <taxon>Streptophyta</taxon>
        <taxon>Embryophyta</taxon>
        <taxon>Tracheophyta</taxon>
        <taxon>Spermatophyta</taxon>
        <taxon>Magnoliopsida</taxon>
        <taxon>eudicotyledons</taxon>
        <taxon>Gunneridae</taxon>
        <taxon>Pentapetalae</taxon>
        <taxon>rosids</taxon>
        <taxon>fabids</taxon>
        <taxon>Fabales</taxon>
        <taxon>Quillajaceae</taxon>
        <taxon>Quillaja</taxon>
    </lineage>
</organism>
<protein>
    <submittedName>
        <fullName evidence="3">Uncharacterized protein</fullName>
    </submittedName>
</protein>
<evidence type="ECO:0000313" key="4">
    <source>
        <dbReference type="Proteomes" id="UP001163823"/>
    </source>
</evidence>